<evidence type="ECO:0000313" key="2">
    <source>
        <dbReference type="Proteomes" id="UP001177021"/>
    </source>
</evidence>
<gene>
    <name evidence="1" type="ORF">MILVUS5_LOCUS24929</name>
</gene>
<comment type="caution">
    <text evidence="1">The sequence shown here is derived from an EMBL/GenBank/DDBJ whole genome shotgun (WGS) entry which is preliminary data.</text>
</comment>
<accession>A0ACB0KP37</accession>
<dbReference type="EMBL" id="CASHSV030000311">
    <property type="protein sequence ID" value="CAJ2658573.1"/>
    <property type="molecule type" value="Genomic_DNA"/>
</dbReference>
<proteinExistence type="predicted"/>
<dbReference type="Proteomes" id="UP001177021">
    <property type="component" value="Unassembled WGS sequence"/>
</dbReference>
<name>A0ACB0KP37_TRIPR</name>
<protein>
    <submittedName>
        <fullName evidence="1">Uncharacterized protein</fullName>
    </submittedName>
</protein>
<reference evidence="1" key="1">
    <citation type="submission" date="2023-10" db="EMBL/GenBank/DDBJ databases">
        <authorList>
            <person name="Rodriguez Cubillos JULIANA M."/>
            <person name="De Vega J."/>
        </authorList>
    </citation>
    <scope>NUCLEOTIDE SEQUENCE</scope>
</reference>
<evidence type="ECO:0000313" key="1">
    <source>
        <dbReference type="EMBL" id="CAJ2658573.1"/>
    </source>
</evidence>
<organism evidence="1 2">
    <name type="scientific">Trifolium pratense</name>
    <name type="common">Red clover</name>
    <dbReference type="NCBI Taxonomy" id="57577"/>
    <lineage>
        <taxon>Eukaryota</taxon>
        <taxon>Viridiplantae</taxon>
        <taxon>Streptophyta</taxon>
        <taxon>Embryophyta</taxon>
        <taxon>Tracheophyta</taxon>
        <taxon>Spermatophyta</taxon>
        <taxon>Magnoliopsida</taxon>
        <taxon>eudicotyledons</taxon>
        <taxon>Gunneridae</taxon>
        <taxon>Pentapetalae</taxon>
        <taxon>rosids</taxon>
        <taxon>fabids</taxon>
        <taxon>Fabales</taxon>
        <taxon>Fabaceae</taxon>
        <taxon>Papilionoideae</taxon>
        <taxon>50 kb inversion clade</taxon>
        <taxon>NPAAA clade</taxon>
        <taxon>Hologalegina</taxon>
        <taxon>IRL clade</taxon>
        <taxon>Trifolieae</taxon>
        <taxon>Trifolium</taxon>
    </lineage>
</organism>
<keyword evidence="2" id="KW-1185">Reference proteome</keyword>
<sequence length="163" mass="18593">MSTEWYNRFYASKLSPSELERVRQDEIYRNLSCYDAPPLPPIPLLSGGCPVRPADITDRCRPLLINLSRLALDHYNQGSSGASFEFNDLIKFTYTYDVGSYGRRGDGVFHRDPMEYYITFKAKQKGVPSYNSPDAITIFQAKVLVDQVDKDKLPVVAECRIKI</sequence>